<dbReference type="SUPFAM" id="SSF50729">
    <property type="entry name" value="PH domain-like"/>
    <property type="match status" value="1"/>
</dbReference>
<dbReference type="STRING" id="356882.A0A423X1J7"/>
<evidence type="ECO:0000259" key="4">
    <source>
        <dbReference type="PROSITE" id="PS50196"/>
    </source>
</evidence>
<keyword evidence="6" id="KW-1185">Reference proteome</keyword>
<comment type="caution">
    <text evidence="5">The sequence shown here is derived from an EMBL/GenBank/DDBJ whole genome shotgun (WGS) entry which is preliminary data.</text>
</comment>
<proteinExistence type="predicted"/>
<feature type="compositionally biased region" description="Low complexity" evidence="3">
    <location>
        <begin position="46"/>
        <end position="56"/>
    </location>
</feature>
<keyword evidence="2" id="KW-0539">Nucleus</keyword>
<feature type="compositionally biased region" description="Polar residues" evidence="3">
    <location>
        <begin position="304"/>
        <end position="314"/>
    </location>
</feature>
<evidence type="ECO:0000256" key="1">
    <source>
        <dbReference type="ARBA" id="ARBA00004123"/>
    </source>
</evidence>
<gene>
    <name evidence="5" type="ORF">VMCG_02497</name>
</gene>
<feature type="domain" description="RanBD1" evidence="4">
    <location>
        <begin position="369"/>
        <end position="543"/>
    </location>
</feature>
<protein>
    <recommendedName>
        <fullName evidence="4">RanBD1 domain-containing protein</fullName>
    </recommendedName>
</protein>
<feature type="region of interest" description="Disordered" evidence="3">
    <location>
        <begin position="256"/>
        <end position="382"/>
    </location>
</feature>
<feature type="compositionally biased region" description="Polar residues" evidence="3">
    <location>
        <begin position="1"/>
        <end position="10"/>
    </location>
</feature>
<dbReference type="Gene3D" id="2.30.29.30">
    <property type="entry name" value="Pleckstrin-homology domain (PH domain)/Phosphotyrosine-binding domain (PTB)"/>
    <property type="match status" value="1"/>
</dbReference>
<dbReference type="PROSITE" id="PS50196">
    <property type="entry name" value="RANBD1"/>
    <property type="match status" value="1"/>
</dbReference>
<reference evidence="5 6" key="1">
    <citation type="submission" date="2015-09" db="EMBL/GenBank/DDBJ databases">
        <title>Host preference determinants of Valsa canker pathogens revealed by comparative genomics.</title>
        <authorList>
            <person name="Yin Z."/>
            <person name="Huang L."/>
        </authorList>
    </citation>
    <scope>NUCLEOTIDE SEQUENCE [LARGE SCALE GENOMIC DNA]</scope>
    <source>
        <strain evidence="5 6">03-1</strain>
    </source>
</reference>
<feature type="compositionally biased region" description="Basic and acidic residues" evidence="3">
    <location>
        <begin position="11"/>
        <end position="42"/>
    </location>
</feature>
<accession>A0A423X1J7</accession>
<evidence type="ECO:0000256" key="2">
    <source>
        <dbReference type="ARBA" id="ARBA00023242"/>
    </source>
</evidence>
<dbReference type="AlphaFoldDB" id="A0A423X1J7"/>
<comment type="subcellular location">
    <subcellularLocation>
        <location evidence="1">Nucleus</location>
    </subcellularLocation>
</comment>
<dbReference type="EMBL" id="LKEA01000004">
    <property type="protein sequence ID" value="ROW09660.1"/>
    <property type="molecule type" value="Genomic_DNA"/>
</dbReference>
<dbReference type="InterPro" id="IPR011993">
    <property type="entry name" value="PH-like_dom_sf"/>
</dbReference>
<feature type="region of interest" description="Disordered" evidence="3">
    <location>
        <begin position="1"/>
        <end position="166"/>
    </location>
</feature>
<organism evidence="5 6">
    <name type="scientific">Cytospora schulzeri</name>
    <dbReference type="NCBI Taxonomy" id="448051"/>
    <lineage>
        <taxon>Eukaryota</taxon>
        <taxon>Fungi</taxon>
        <taxon>Dikarya</taxon>
        <taxon>Ascomycota</taxon>
        <taxon>Pezizomycotina</taxon>
        <taxon>Sordariomycetes</taxon>
        <taxon>Sordariomycetidae</taxon>
        <taxon>Diaporthales</taxon>
        <taxon>Cytosporaceae</taxon>
        <taxon>Cytospora</taxon>
    </lineage>
</organism>
<evidence type="ECO:0000313" key="6">
    <source>
        <dbReference type="Proteomes" id="UP000283895"/>
    </source>
</evidence>
<dbReference type="InterPro" id="IPR000156">
    <property type="entry name" value="Ran_bind_dom"/>
</dbReference>
<feature type="compositionally biased region" description="Basic and acidic residues" evidence="3">
    <location>
        <begin position="140"/>
        <end position="166"/>
    </location>
</feature>
<dbReference type="SMART" id="SM00160">
    <property type="entry name" value="RanBD"/>
    <property type="match status" value="1"/>
</dbReference>
<feature type="compositionally biased region" description="Basic and acidic residues" evidence="3">
    <location>
        <begin position="352"/>
        <end position="380"/>
    </location>
</feature>
<feature type="compositionally biased region" description="Basic and acidic residues" evidence="3">
    <location>
        <begin position="63"/>
        <end position="76"/>
    </location>
</feature>
<dbReference type="InterPro" id="IPR045255">
    <property type="entry name" value="RanBP1-like"/>
</dbReference>
<feature type="compositionally biased region" description="Acidic residues" evidence="3">
    <location>
        <begin position="328"/>
        <end position="345"/>
    </location>
</feature>
<dbReference type="PANTHER" id="PTHR23138:SF142">
    <property type="entry name" value="RAN-BINDING PROTEIN 3B-RELATED"/>
    <property type="match status" value="1"/>
</dbReference>
<evidence type="ECO:0000256" key="3">
    <source>
        <dbReference type="SAM" id="MobiDB-lite"/>
    </source>
</evidence>
<dbReference type="OrthoDB" id="185618at2759"/>
<evidence type="ECO:0000313" key="5">
    <source>
        <dbReference type="EMBL" id="ROW09660.1"/>
    </source>
</evidence>
<dbReference type="GO" id="GO:0005634">
    <property type="term" value="C:nucleus"/>
    <property type="evidence" value="ECO:0007669"/>
    <property type="project" value="UniProtKB-SubCell"/>
</dbReference>
<dbReference type="PANTHER" id="PTHR23138">
    <property type="entry name" value="RAN BINDING PROTEIN"/>
    <property type="match status" value="1"/>
</dbReference>
<feature type="compositionally biased region" description="Basic and acidic residues" evidence="3">
    <location>
        <begin position="111"/>
        <end position="124"/>
    </location>
</feature>
<dbReference type="Proteomes" id="UP000283895">
    <property type="component" value="Unassembled WGS sequence"/>
</dbReference>
<name>A0A423X1J7_9PEZI</name>
<feature type="region of interest" description="Disordered" evidence="3">
    <location>
        <begin position="439"/>
        <end position="459"/>
    </location>
</feature>
<feature type="compositionally biased region" description="Gly residues" evidence="3">
    <location>
        <begin position="278"/>
        <end position="301"/>
    </location>
</feature>
<sequence length="555" mass="58713">MTDDPQPSSVNHDDKQPQFDAKIEDAETRATREELKHSHISDKQANTTTTDPTTQNNEDDDEMKLRSGADYEHEPTASRPKKKTPDLSPPEALPAGGAGERKVSSPKKKRAHDEVEEEHKEGEGRTSNGADTDDWVMVEEGDKVEKDQAEPQKKRARDEKSPPADIHKAAATTTAVTLKAEPVSKDQIQTSASAFEASGFAKLASSTSSPFAAMGASKSVFGGGAASSPSPFAGFGAASSTPSTAAPVVTPKLTFGSPDASAQSPFGAINGSKPTSGFGSGGFGGGFGGGSAFGSVLGGERSGNFASPGQQPITKSDKPAKPFGAPESDAEDEVEDDAEAGDEEAGGSGAAEADKEKEKEKEGTASRDESTPLGGDDDKKKFKRVAVDDGEAGEATIVQVRARMYYLDKTTNAEGKAEAAWKERGVGNLKINVPEESVSFDSDTGAVNPKSFNPAALKESTPENPRLVRLVMRQDSTLRVILNTVMLAGMDFQIKEGFKTTSILFTAIEGEDRKTVPVTMKMSAQNAAIFSDKAEMIKRKMKDQLVRDENAKADE</sequence>